<feature type="coiled-coil region" evidence="1">
    <location>
        <begin position="13"/>
        <end position="40"/>
    </location>
</feature>
<evidence type="ECO:0000313" key="2">
    <source>
        <dbReference type="EMBL" id="CAH2103132.1"/>
    </source>
</evidence>
<name>A0AAU9UZ74_EUPED</name>
<protein>
    <submittedName>
        <fullName evidence="2">Uncharacterized protein</fullName>
    </submittedName>
</protein>
<keyword evidence="1" id="KW-0175">Coiled coil</keyword>
<reference evidence="2" key="1">
    <citation type="submission" date="2022-03" db="EMBL/GenBank/DDBJ databases">
        <authorList>
            <person name="Tunstrom K."/>
        </authorList>
    </citation>
    <scope>NUCLEOTIDE SEQUENCE</scope>
</reference>
<organism evidence="2 3">
    <name type="scientific">Euphydryas editha</name>
    <name type="common">Edith's checkerspot</name>
    <dbReference type="NCBI Taxonomy" id="104508"/>
    <lineage>
        <taxon>Eukaryota</taxon>
        <taxon>Metazoa</taxon>
        <taxon>Ecdysozoa</taxon>
        <taxon>Arthropoda</taxon>
        <taxon>Hexapoda</taxon>
        <taxon>Insecta</taxon>
        <taxon>Pterygota</taxon>
        <taxon>Neoptera</taxon>
        <taxon>Endopterygota</taxon>
        <taxon>Lepidoptera</taxon>
        <taxon>Glossata</taxon>
        <taxon>Ditrysia</taxon>
        <taxon>Papilionoidea</taxon>
        <taxon>Nymphalidae</taxon>
        <taxon>Nymphalinae</taxon>
        <taxon>Euphydryas</taxon>
    </lineage>
</organism>
<dbReference type="Proteomes" id="UP001153954">
    <property type="component" value="Unassembled WGS sequence"/>
</dbReference>
<accession>A0AAU9UZ74</accession>
<evidence type="ECO:0000313" key="3">
    <source>
        <dbReference type="Proteomes" id="UP001153954"/>
    </source>
</evidence>
<proteinExistence type="predicted"/>
<sequence length="153" mass="18048">MCVTPRMFSVGLYLFLRDELASLREQYRQLRKRIYRSMRRDRRLWADAIADQAQNAANMGNLKKMYNMTKNCRDKRGKLITTAEEQLERCREHFEEVFRTSATDIDSNPLSKIEVEKALRFLKKRQGACLENAKSRYTDRRRVTNTALGESMG</sequence>
<evidence type="ECO:0000256" key="1">
    <source>
        <dbReference type="SAM" id="Coils"/>
    </source>
</evidence>
<dbReference type="EMBL" id="CAKOGL010000026">
    <property type="protein sequence ID" value="CAH2103132.1"/>
    <property type="molecule type" value="Genomic_DNA"/>
</dbReference>
<keyword evidence="3" id="KW-1185">Reference proteome</keyword>
<comment type="caution">
    <text evidence="2">The sequence shown here is derived from an EMBL/GenBank/DDBJ whole genome shotgun (WGS) entry which is preliminary data.</text>
</comment>
<dbReference type="AlphaFoldDB" id="A0AAU9UZ74"/>
<gene>
    <name evidence="2" type="ORF">EEDITHA_LOCUS17681</name>
</gene>